<name>V6SLE4_9FLAO</name>
<dbReference type="InterPro" id="IPR032879">
    <property type="entry name" value="FixG_C"/>
</dbReference>
<dbReference type="Pfam" id="PF12801">
    <property type="entry name" value="Fer4_5"/>
    <property type="match status" value="1"/>
</dbReference>
<keyword evidence="7" id="KW-0472">Membrane</keyword>
<dbReference type="EMBL" id="JRLZ01000003">
    <property type="protein sequence ID" value="KGO96905.1"/>
    <property type="molecule type" value="Genomic_DNA"/>
</dbReference>
<feature type="transmembrane region" description="Helical" evidence="7">
    <location>
        <begin position="338"/>
        <end position="358"/>
    </location>
</feature>
<dbReference type="InterPro" id="IPR051684">
    <property type="entry name" value="Electron_Trans/Redox"/>
</dbReference>
<feature type="transmembrane region" description="Helical" evidence="7">
    <location>
        <begin position="158"/>
        <end position="177"/>
    </location>
</feature>
<dbReference type="RefSeq" id="WP_023572229.1">
    <property type="nucleotide sequence ID" value="NZ_AVCS01000002.1"/>
</dbReference>
<comment type="caution">
    <text evidence="11">The sequence shown here is derived from an EMBL/GenBank/DDBJ whole genome shotgun (WGS) entry which is preliminary data.</text>
</comment>
<proteinExistence type="predicted"/>
<dbReference type="PATRIC" id="fig|1107311.3.peg.167"/>
<dbReference type="AlphaFoldDB" id="V6SLE4"/>
<protein>
    <submittedName>
        <fullName evidence="11">Cytochrome C oxidase</fullName>
    </submittedName>
</protein>
<keyword evidence="5" id="KW-0408">Iron</keyword>
<dbReference type="STRING" id="1107311.Q767_04205"/>
<keyword evidence="4" id="KW-0249">Electron transport</keyword>
<dbReference type="eggNOG" id="COG0348">
    <property type="taxonomic scope" value="Bacteria"/>
</dbReference>
<dbReference type="GO" id="GO:0051539">
    <property type="term" value="F:4 iron, 4 sulfur cluster binding"/>
    <property type="evidence" value="ECO:0007669"/>
    <property type="project" value="UniProtKB-KW"/>
</dbReference>
<evidence type="ECO:0000256" key="3">
    <source>
        <dbReference type="ARBA" id="ARBA00022723"/>
    </source>
</evidence>
<dbReference type="Pfam" id="PF13746">
    <property type="entry name" value="Fer4_18"/>
    <property type="match status" value="1"/>
</dbReference>
<feature type="domain" description="4Fe-4S ferredoxin-type" evidence="10">
    <location>
        <begin position="214"/>
        <end position="323"/>
    </location>
</feature>
<reference evidence="11 12" key="2">
    <citation type="journal article" date="2015" name="Stand. Genomic Sci.">
        <title>High quality draft genomic sequence of Flavobacterium enshiense DK69(T) and comparison among Flavobacterium genomes.</title>
        <authorList>
            <person name="Zeng Z."/>
            <person name="Chen C."/>
            <person name="Du H."/>
            <person name="Wang G."/>
            <person name="Li M."/>
        </authorList>
    </citation>
    <scope>NUCLEOTIDE SEQUENCE [LARGE SCALE GENOMIC DNA]</scope>
    <source>
        <strain evidence="11 12">DK69</strain>
    </source>
</reference>
<evidence type="ECO:0000256" key="6">
    <source>
        <dbReference type="ARBA" id="ARBA00023014"/>
    </source>
</evidence>
<dbReference type="InterPro" id="IPR017896">
    <property type="entry name" value="4Fe4S_Fe-S-bd"/>
</dbReference>
<evidence type="ECO:0000259" key="8">
    <source>
        <dbReference type="Pfam" id="PF11614"/>
    </source>
</evidence>
<keyword evidence="6" id="KW-0411">Iron-sulfur</keyword>
<evidence type="ECO:0000256" key="5">
    <source>
        <dbReference type="ARBA" id="ARBA00023004"/>
    </source>
</evidence>
<dbReference type="NCBIfam" id="TIGR02745">
    <property type="entry name" value="ccoG_rdxA_fixG"/>
    <property type="match status" value="1"/>
</dbReference>
<dbReference type="InterPro" id="IPR013783">
    <property type="entry name" value="Ig-like_fold"/>
</dbReference>
<keyword evidence="7" id="KW-1133">Transmembrane helix</keyword>
<accession>V6SLE4</accession>
<evidence type="ECO:0000259" key="10">
    <source>
        <dbReference type="Pfam" id="PF13746"/>
    </source>
</evidence>
<dbReference type="Proteomes" id="UP000030149">
    <property type="component" value="Unassembled WGS sequence"/>
</dbReference>
<evidence type="ECO:0000256" key="1">
    <source>
        <dbReference type="ARBA" id="ARBA00022448"/>
    </source>
</evidence>
<feature type="transmembrane region" description="Helical" evidence="7">
    <location>
        <begin position="40"/>
        <end position="64"/>
    </location>
</feature>
<keyword evidence="7" id="KW-0812">Transmembrane</keyword>
<evidence type="ECO:0000256" key="7">
    <source>
        <dbReference type="SAM" id="Phobius"/>
    </source>
</evidence>
<evidence type="ECO:0000259" key="9">
    <source>
        <dbReference type="Pfam" id="PF12801"/>
    </source>
</evidence>
<feature type="domain" description="FixG C-terminal immunoglobulin-like" evidence="8">
    <location>
        <begin position="352"/>
        <end position="468"/>
    </location>
</feature>
<keyword evidence="2" id="KW-0004">4Fe-4S</keyword>
<reference evidence="12" key="1">
    <citation type="submission" date="2013-09" db="EMBL/GenBank/DDBJ databases">
        <authorList>
            <person name="Zeng Z."/>
            <person name="Chen C."/>
        </authorList>
    </citation>
    <scope>NUCLEOTIDE SEQUENCE [LARGE SCALE GENOMIC DNA]</scope>
    <source>
        <strain evidence="12">DK69</strain>
    </source>
</reference>
<dbReference type="PANTHER" id="PTHR30176">
    <property type="entry name" value="FERREDOXIN-TYPE PROTEIN NAPH"/>
    <property type="match status" value="1"/>
</dbReference>
<dbReference type="SUPFAM" id="SSF54862">
    <property type="entry name" value="4Fe-4S ferredoxins"/>
    <property type="match status" value="1"/>
</dbReference>
<keyword evidence="1" id="KW-0813">Transport</keyword>
<dbReference type="PANTHER" id="PTHR30176:SF3">
    <property type="entry name" value="FERREDOXIN-TYPE PROTEIN NAPH"/>
    <property type="match status" value="1"/>
</dbReference>
<feature type="domain" description="4Fe-4S ferredoxin-type" evidence="9">
    <location>
        <begin position="89"/>
        <end position="126"/>
    </location>
</feature>
<evidence type="ECO:0000313" key="12">
    <source>
        <dbReference type="Proteomes" id="UP000030149"/>
    </source>
</evidence>
<sequence length="472" mass="54429">MSKLPEDSFRDTIGTIDKEGKRAWVFPKIPKGKWYERRKWVSYFLLLFLFTAPFIKINGNQFLLFNVIDRKFNIFGFPFWPQDFYLFVTMMIICVVGLALFTVAFGRIFCGWICPQTIFMEMVFRRIEFWIDGDRAAQMRLAKQKWDSEKVRKRSTKWTIFFIISFFIANIFLAYIIGSDELLKMVTEGPLHNTTTLLALLIFTSVFYFIYAWFREQVCIIACPYGRLQGVLLDNKSVVVAYDHKRGEAEKGRGKFNKTEDRKALGKGDCIDDRLCVNVCPTGIDIRNGTQLECVNCTACIDACDFIMQSVNLPRGLIRYASEDEIVKKEKFVFTARMKGYVAVLAILTGVFIGMLFLRNDVQATVLRLPGQLFEHKGENISNVFTYKIVNKTVKDFNHVHFKLVDIKGEIKVVGKPEFTIKKEGMAQGTLFIEIHPAFLKGDKTKIKIEVYDGDLLLETTTTNFLGPRSFN</sequence>
<dbReference type="Pfam" id="PF11614">
    <property type="entry name" value="FixG_C"/>
    <property type="match status" value="1"/>
</dbReference>
<gene>
    <name evidence="11" type="ORF">Q767_04205</name>
</gene>
<evidence type="ECO:0000256" key="2">
    <source>
        <dbReference type="ARBA" id="ARBA00022485"/>
    </source>
</evidence>
<dbReference type="GO" id="GO:0046872">
    <property type="term" value="F:metal ion binding"/>
    <property type="evidence" value="ECO:0007669"/>
    <property type="project" value="UniProtKB-KW"/>
</dbReference>
<feature type="transmembrane region" description="Helical" evidence="7">
    <location>
        <begin position="197"/>
        <end position="214"/>
    </location>
</feature>
<keyword evidence="12" id="KW-1185">Reference proteome</keyword>
<organism evidence="11 12">
    <name type="scientific">Flavobacterium enshiense DK69</name>
    <dbReference type="NCBI Taxonomy" id="1107311"/>
    <lineage>
        <taxon>Bacteria</taxon>
        <taxon>Pseudomonadati</taxon>
        <taxon>Bacteroidota</taxon>
        <taxon>Flavobacteriia</taxon>
        <taxon>Flavobacteriales</taxon>
        <taxon>Flavobacteriaceae</taxon>
        <taxon>Flavobacterium</taxon>
    </lineage>
</organism>
<evidence type="ECO:0000313" key="11">
    <source>
        <dbReference type="EMBL" id="KGO96905.1"/>
    </source>
</evidence>
<dbReference type="Gene3D" id="2.60.40.10">
    <property type="entry name" value="Immunoglobulins"/>
    <property type="match status" value="1"/>
</dbReference>
<dbReference type="OrthoDB" id="9811700at2"/>
<keyword evidence="3" id="KW-0479">Metal-binding</keyword>
<evidence type="ECO:0000256" key="4">
    <source>
        <dbReference type="ARBA" id="ARBA00022982"/>
    </source>
</evidence>
<dbReference type="GO" id="GO:0005886">
    <property type="term" value="C:plasma membrane"/>
    <property type="evidence" value="ECO:0007669"/>
    <property type="project" value="TreeGrafter"/>
</dbReference>
<dbReference type="InterPro" id="IPR014116">
    <property type="entry name" value="Cyt_c_oxidase_cbb3_FixG"/>
</dbReference>
<feature type="transmembrane region" description="Helical" evidence="7">
    <location>
        <begin position="84"/>
        <end position="110"/>
    </location>
</feature>